<dbReference type="NCBIfam" id="TIGR01843">
    <property type="entry name" value="type_I_hlyD"/>
    <property type="match status" value="1"/>
</dbReference>
<evidence type="ECO:0000256" key="6">
    <source>
        <dbReference type="ARBA" id="ARBA00022692"/>
    </source>
</evidence>
<reference evidence="11 12" key="1">
    <citation type="submission" date="2019-07" db="EMBL/GenBank/DDBJ databases">
        <title>Whole genome shotgun sequence of Thiobacillus plumbophilus NBRC 107929.</title>
        <authorList>
            <person name="Hosoyama A."/>
            <person name="Uohara A."/>
            <person name="Ohji S."/>
            <person name="Ichikawa N."/>
        </authorList>
    </citation>
    <scope>NUCLEOTIDE SEQUENCE [LARGE SCALE GENOMIC DNA]</scope>
    <source>
        <strain evidence="11 12">NBRC 107929</strain>
    </source>
</reference>
<dbReference type="InterPro" id="IPR050739">
    <property type="entry name" value="MFP"/>
</dbReference>
<evidence type="ECO:0000313" key="12">
    <source>
        <dbReference type="Proteomes" id="UP000321337"/>
    </source>
</evidence>
<dbReference type="GO" id="GO:0005886">
    <property type="term" value="C:plasma membrane"/>
    <property type="evidence" value="ECO:0007669"/>
    <property type="project" value="UniProtKB-SubCell"/>
</dbReference>
<keyword evidence="4 9" id="KW-1003">Cell membrane</keyword>
<evidence type="ECO:0000256" key="5">
    <source>
        <dbReference type="ARBA" id="ARBA00022519"/>
    </source>
</evidence>
<evidence type="ECO:0000256" key="2">
    <source>
        <dbReference type="ARBA" id="ARBA00009477"/>
    </source>
</evidence>
<keyword evidence="5 9" id="KW-0997">Cell inner membrane</keyword>
<accession>A0A512L917</accession>
<proteinExistence type="inferred from homology"/>
<dbReference type="GO" id="GO:0015031">
    <property type="term" value="P:protein transport"/>
    <property type="evidence" value="ECO:0007669"/>
    <property type="project" value="InterPro"/>
</dbReference>
<sequence length="456" mass="50306">MNKSREKAISPEAIEFAPGLLSIQECPPGILPRGVMYAVTALFLILLIWAIFGKLDIIASAEGRLVPQTYVKIVQPADAGIVQHILVREGDTVKAGQVLLRMDAQLAEADRQTITAALALKSLQLRRIDAELTGMPLERTKSDPDDLFRRVAAQYRDHRQAYTDALAQAQAALDKTRQEYASGKEVLTKLNQVTPILQQQANAYADMGKDGYVPQLMVRDKQRELLEKSQDLRAQQSTLASLAAAEAEARKHLAQITSNYRSNLQNERIDAEGEYRKLQQDWIKVEHKTGLLELRAPQAGIVKDIATHTIGTVVSPGTVLLSLVPENEPLIAEIMVRNDDVGFVFPQQTVKVKLVAYPFQKYGMLEGKVIHIGPDASDAQMPQAAGKEPSPDAATPGLAYKARVALKSQALTTQGEQLKLMPGMQVIAEINQGRRTVMEYLLSPIQKTLHDSGRER</sequence>
<feature type="domain" description="AprE-like beta-barrel" evidence="10">
    <location>
        <begin position="330"/>
        <end position="432"/>
    </location>
</feature>
<dbReference type="InterPro" id="IPR010129">
    <property type="entry name" value="T1SS_HlyD"/>
</dbReference>
<feature type="transmembrane region" description="Helical" evidence="9">
    <location>
        <begin position="34"/>
        <end position="52"/>
    </location>
</feature>
<keyword evidence="3 9" id="KW-0813">Transport</keyword>
<keyword evidence="6 9" id="KW-0812">Transmembrane</keyword>
<evidence type="ECO:0000259" key="10">
    <source>
        <dbReference type="Pfam" id="PF26002"/>
    </source>
</evidence>
<keyword evidence="7 9" id="KW-1133">Transmembrane helix</keyword>
<evidence type="ECO:0000256" key="7">
    <source>
        <dbReference type="ARBA" id="ARBA00022989"/>
    </source>
</evidence>
<dbReference type="OrthoDB" id="9775513at2"/>
<dbReference type="PANTHER" id="PTHR30386:SF26">
    <property type="entry name" value="TRANSPORT PROTEIN COMB"/>
    <property type="match status" value="1"/>
</dbReference>
<dbReference type="EMBL" id="BKAD01000021">
    <property type="protein sequence ID" value="GEP30985.1"/>
    <property type="molecule type" value="Genomic_DNA"/>
</dbReference>
<comment type="subcellular location">
    <subcellularLocation>
        <location evidence="1 9">Cell inner membrane</location>
        <topology evidence="1 9">Single-pass membrane protein</topology>
    </subcellularLocation>
</comment>
<evidence type="ECO:0000256" key="9">
    <source>
        <dbReference type="RuleBase" id="RU365093"/>
    </source>
</evidence>
<dbReference type="PANTHER" id="PTHR30386">
    <property type="entry name" value="MEMBRANE FUSION SUBUNIT OF EMRAB-TOLC MULTIDRUG EFFLUX PUMP"/>
    <property type="match status" value="1"/>
</dbReference>
<name>A0A512L917_9PROT</name>
<evidence type="ECO:0000313" key="11">
    <source>
        <dbReference type="EMBL" id="GEP30985.1"/>
    </source>
</evidence>
<dbReference type="AlphaFoldDB" id="A0A512L917"/>
<evidence type="ECO:0000256" key="4">
    <source>
        <dbReference type="ARBA" id="ARBA00022475"/>
    </source>
</evidence>
<dbReference type="Proteomes" id="UP000321337">
    <property type="component" value="Unassembled WGS sequence"/>
</dbReference>
<comment type="caution">
    <text evidence="11">The sequence shown here is derived from an EMBL/GenBank/DDBJ whole genome shotgun (WGS) entry which is preliminary data.</text>
</comment>
<keyword evidence="12" id="KW-1185">Reference proteome</keyword>
<dbReference type="Gene3D" id="2.40.30.170">
    <property type="match status" value="1"/>
</dbReference>
<dbReference type="RefSeq" id="WP_147073552.1">
    <property type="nucleotide sequence ID" value="NZ_AP021884.1"/>
</dbReference>
<evidence type="ECO:0000256" key="8">
    <source>
        <dbReference type="ARBA" id="ARBA00023136"/>
    </source>
</evidence>
<keyword evidence="8 9" id="KW-0472">Membrane</keyword>
<evidence type="ECO:0000256" key="1">
    <source>
        <dbReference type="ARBA" id="ARBA00004377"/>
    </source>
</evidence>
<evidence type="ECO:0000256" key="3">
    <source>
        <dbReference type="ARBA" id="ARBA00022448"/>
    </source>
</evidence>
<comment type="similarity">
    <text evidence="2 9">Belongs to the membrane fusion protein (MFP) (TC 8.A.1) family.</text>
</comment>
<dbReference type="PRINTS" id="PR01490">
    <property type="entry name" value="RTXTOXIND"/>
</dbReference>
<organism evidence="11 12">
    <name type="scientific">Sulfuriferula plumbiphila</name>
    <dbReference type="NCBI Taxonomy" id="171865"/>
    <lineage>
        <taxon>Bacteria</taxon>
        <taxon>Pseudomonadati</taxon>
        <taxon>Pseudomonadota</taxon>
        <taxon>Betaproteobacteria</taxon>
        <taxon>Nitrosomonadales</taxon>
        <taxon>Sulfuricellaceae</taxon>
        <taxon>Sulfuriferula</taxon>
    </lineage>
</organism>
<dbReference type="Gene3D" id="2.40.50.100">
    <property type="match status" value="1"/>
</dbReference>
<dbReference type="SUPFAM" id="SSF111369">
    <property type="entry name" value="HlyD-like secretion proteins"/>
    <property type="match status" value="1"/>
</dbReference>
<protein>
    <recommendedName>
        <fullName evidence="9">Membrane fusion protein (MFP) family protein</fullName>
    </recommendedName>
</protein>
<dbReference type="Pfam" id="PF26002">
    <property type="entry name" value="Beta-barrel_AprE"/>
    <property type="match status" value="1"/>
</dbReference>
<gene>
    <name evidence="11" type="ORF">TPL01_21230</name>
</gene>
<dbReference type="InterPro" id="IPR058982">
    <property type="entry name" value="Beta-barrel_AprE"/>
</dbReference>